<dbReference type="SUPFAM" id="SSF53590">
    <property type="entry name" value="Nucleoside hydrolase"/>
    <property type="match status" value="1"/>
</dbReference>
<dbReference type="GO" id="GO:0016799">
    <property type="term" value="F:hydrolase activity, hydrolyzing N-glycosyl compounds"/>
    <property type="evidence" value="ECO:0007669"/>
    <property type="project" value="InterPro"/>
</dbReference>
<dbReference type="PROSITE" id="PS51257">
    <property type="entry name" value="PROKAR_LIPOPROTEIN"/>
    <property type="match status" value="1"/>
</dbReference>
<evidence type="ECO:0000313" key="3">
    <source>
        <dbReference type="EMBL" id="SFV30860.1"/>
    </source>
</evidence>
<dbReference type="OrthoDB" id="128573at2"/>
<reference evidence="4" key="1">
    <citation type="submission" date="2016-10" db="EMBL/GenBank/DDBJ databases">
        <authorList>
            <person name="Varghese N."/>
            <person name="Submissions S."/>
        </authorList>
    </citation>
    <scope>NUCLEOTIDE SEQUENCE [LARGE SCALE GENOMIC DNA]</scope>
    <source>
        <strain evidence="4">DSM 14807</strain>
    </source>
</reference>
<name>A0A1I7N867_9BACT</name>
<feature type="domain" description="Inosine/uridine-preferring nucleoside hydrolase" evidence="2">
    <location>
        <begin position="33"/>
        <end position="279"/>
    </location>
</feature>
<dbReference type="InterPro" id="IPR001910">
    <property type="entry name" value="Inosine/uridine_hydrolase_dom"/>
</dbReference>
<dbReference type="STRING" id="1393122.SAMN05660895_0911"/>
<organism evidence="3 4">
    <name type="scientific">Thermoflavifilum thermophilum</name>
    <dbReference type="NCBI Taxonomy" id="1393122"/>
    <lineage>
        <taxon>Bacteria</taxon>
        <taxon>Pseudomonadati</taxon>
        <taxon>Bacteroidota</taxon>
        <taxon>Chitinophagia</taxon>
        <taxon>Chitinophagales</taxon>
        <taxon>Chitinophagaceae</taxon>
        <taxon>Thermoflavifilum</taxon>
    </lineage>
</organism>
<dbReference type="RefSeq" id="WP_092458339.1">
    <property type="nucleotide sequence ID" value="NZ_FPCJ01000001.1"/>
</dbReference>
<evidence type="ECO:0000313" key="4">
    <source>
        <dbReference type="Proteomes" id="UP000199537"/>
    </source>
</evidence>
<feature type="chain" id="PRO_5011654004" evidence="1">
    <location>
        <begin position="22"/>
        <end position="332"/>
    </location>
</feature>
<keyword evidence="4" id="KW-1185">Reference proteome</keyword>
<evidence type="ECO:0000259" key="2">
    <source>
        <dbReference type="Pfam" id="PF01156"/>
    </source>
</evidence>
<proteinExistence type="predicted"/>
<accession>A0A1I7N867</accession>
<protein>
    <submittedName>
        <fullName evidence="3">Inosine-uridine preferring nucleoside hydrolase</fullName>
    </submittedName>
</protein>
<keyword evidence="3" id="KW-0378">Hydrolase</keyword>
<dbReference type="PANTHER" id="PTHR43264">
    <property type="match status" value="1"/>
</dbReference>
<dbReference type="AlphaFoldDB" id="A0A1I7N867"/>
<keyword evidence="1" id="KW-0732">Signal</keyword>
<dbReference type="Gene3D" id="3.90.245.10">
    <property type="entry name" value="Ribonucleoside hydrolase-like"/>
    <property type="match status" value="1"/>
</dbReference>
<gene>
    <name evidence="3" type="ORF">SAMN05660895_0911</name>
</gene>
<dbReference type="Pfam" id="PF01156">
    <property type="entry name" value="IU_nuc_hydro"/>
    <property type="match status" value="1"/>
</dbReference>
<sequence length="332" mass="37025">MFFRLPYIGFFFSLLICLVTACHQQKSVASLPVIWDTDIGPDFDDAGALAMLHHLADKGEIHLLATISCNGYANSPQVLHVFNGWYGRPDLPVGRADTAYAPVVPDECHWTDSVLANSEFRKQQSLADTSQDAIKLYRKLLAAAADHSVVIISTGFFSNLAALLQSMPDRFAPDSGLQLVRRKVKYLVSMAGRFPEGREFNVYNDTRAAAYVADHWPTPIIFSGFEIGDSVFTGLPLLQPHLPESPLRQTFRVGLRCWHEVEIGHPSWDETAVLAALDTTHQLFVPEPGRIIIHPDGSNGWEYKSDGQQYYLIPRTSRSRLAQLINGYLLGK</sequence>
<evidence type="ECO:0000256" key="1">
    <source>
        <dbReference type="SAM" id="SignalP"/>
    </source>
</evidence>
<feature type="signal peptide" evidence="1">
    <location>
        <begin position="1"/>
        <end position="21"/>
    </location>
</feature>
<dbReference type="EMBL" id="FPCJ01000001">
    <property type="protein sequence ID" value="SFV30860.1"/>
    <property type="molecule type" value="Genomic_DNA"/>
</dbReference>
<dbReference type="PANTHER" id="PTHR43264:SF1">
    <property type="entry name" value="INOSINE_URIDINE-PREFERRING NUCLEOSIDE HYDROLASE DOMAIN-CONTAINING PROTEIN"/>
    <property type="match status" value="1"/>
</dbReference>
<dbReference type="InterPro" id="IPR036452">
    <property type="entry name" value="Ribo_hydro-like"/>
</dbReference>
<dbReference type="Proteomes" id="UP000199537">
    <property type="component" value="Unassembled WGS sequence"/>
</dbReference>